<proteinExistence type="predicted"/>
<reference evidence="2 3" key="1">
    <citation type="journal article" date="2019" name="Microbiol. Resour. Announc.">
        <title>Draft Genome Sequence of the Most Traditional epsilon-Poly-l-Lysine Producer, Streptomyces albulus NBRC14147.</title>
        <authorList>
            <person name="Yamanaka K."/>
            <person name="Hamano Y."/>
        </authorList>
    </citation>
    <scope>NUCLEOTIDE SEQUENCE [LARGE SCALE GENOMIC DNA]</scope>
    <source>
        <strain evidence="2 3">NBRC 14147</strain>
    </source>
</reference>
<dbReference type="Proteomes" id="UP000288351">
    <property type="component" value="Unassembled WGS sequence"/>
</dbReference>
<sequence length="329" mass="35172">MTRRSPFRVPATLTSAAAALVVLSGCMTVHGEREVLPAVSQADAAKALTHFTDGFNKANRTLDSAKNTAFESGALLAIDQAGIKAAHGVRPDGNPNFTPLAFTDAHFTVPQQKGWPKFFVADALSNRRDRSGENTRWFLAFSRNGVHEKWRASYLATFPGNNAPELKVTGGYAEAVPSDGSSGLALAPGQLSTAYADYLNTGKGEVFAPGQETDRLRAWRASQANQPGARIQWQDQASELPPIALRTTDGGALVFFSTVYHQQKTVSKGLMITVPPELRGIMEGPTTKNTTRMAFTTVSGQTVLVPAKSAGGKIKVLDRIEAKTSAKAL</sequence>
<evidence type="ECO:0000313" key="3">
    <source>
        <dbReference type="Proteomes" id="UP000288351"/>
    </source>
</evidence>
<dbReference type="eggNOG" id="ENOG502ZCCY">
    <property type="taxonomic scope" value="Bacteria"/>
</dbReference>
<keyword evidence="2" id="KW-0449">Lipoprotein</keyword>
<gene>
    <name evidence="2" type="ORF">SALB_03613</name>
</gene>
<dbReference type="RefSeq" id="WP_020930251.1">
    <property type="nucleotide sequence ID" value="NZ_BHXC01000006.1"/>
</dbReference>
<protein>
    <submittedName>
        <fullName evidence="2">Putative lipoprotein</fullName>
    </submittedName>
</protein>
<dbReference type="STRING" id="68570.DC74_2750"/>
<name>A0A059W0T3_STRNR</name>
<dbReference type="Pfam" id="PF26366">
    <property type="entry name" value="DUF8094"/>
    <property type="match status" value="1"/>
</dbReference>
<dbReference type="AlphaFoldDB" id="A0A059W0T3"/>
<accession>A0A059W0T3</accession>
<evidence type="ECO:0000313" key="2">
    <source>
        <dbReference type="EMBL" id="GCB90905.1"/>
    </source>
</evidence>
<comment type="caution">
    <text evidence="2">The sequence shown here is derived from an EMBL/GenBank/DDBJ whole genome shotgun (WGS) entry which is preliminary data.</text>
</comment>
<feature type="domain" description="DUF8094" evidence="1">
    <location>
        <begin position="36"/>
        <end position="311"/>
    </location>
</feature>
<dbReference type="InterPro" id="IPR058407">
    <property type="entry name" value="DUF8094"/>
</dbReference>
<organism evidence="2 3">
    <name type="scientific">Streptomyces noursei</name>
    <name type="common">Streptomyces albulus</name>
    <dbReference type="NCBI Taxonomy" id="1971"/>
    <lineage>
        <taxon>Bacteria</taxon>
        <taxon>Bacillati</taxon>
        <taxon>Actinomycetota</taxon>
        <taxon>Actinomycetes</taxon>
        <taxon>Kitasatosporales</taxon>
        <taxon>Streptomycetaceae</taxon>
        <taxon>Streptomyces</taxon>
    </lineage>
</organism>
<evidence type="ECO:0000259" key="1">
    <source>
        <dbReference type="Pfam" id="PF26366"/>
    </source>
</evidence>
<dbReference type="PROSITE" id="PS51257">
    <property type="entry name" value="PROKAR_LIPOPROTEIN"/>
    <property type="match status" value="1"/>
</dbReference>
<dbReference type="EMBL" id="BHXC01000006">
    <property type="protein sequence ID" value="GCB90905.1"/>
    <property type="molecule type" value="Genomic_DNA"/>
</dbReference>